<dbReference type="GO" id="GO:0003723">
    <property type="term" value="F:RNA binding"/>
    <property type="evidence" value="ECO:0007669"/>
    <property type="project" value="UniProtKB-UniRule"/>
</dbReference>
<feature type="domain" description="RRM" evidence="3">
    <location>
        <begin position="1"/>
        <end position="75"/>
    </location>
</feature>
<dbReference type="InterPro" id="IPR000504">
    <property type="entry name" value="RRM_dom"/>
</dbReference>
<evidence type="ECO:0000256" key="1">
    <source>
        <dbReference type="PROSITE-ProRule" id="PRU00176"/>
    </source>
</evidence>
<dbReference type="SUPFAM" id="SSF54928">
    <property type="entry name" value="RNA-binding domain, RBD"/>
    <property type="match status" value="1"/>
</dbReference>
<organism evidence="4 5">
    <name type="scientific">Botryotinia fuckeliana (strain B05.10)</name>
    <name type="common">Noble rot fungus</name>
    <name type="synonym">Botrytis cinerea</name>
    <dbReference type="NCBI Taxonomy" id="332648"/>
    <lineage>
        <taxon>Eukaryota</taxon>
        <taxon>Fungi</taxon>
        <taxon>Dikarya</taxon>
        <taxon>Ascomycota</taxon>
        <taxon>Pezizomycotina</taxon>
        <taxon>Leotiomycetes</taxon>
        <taxon>Helotiales</taxon>
        <taxon>Sclerotiniaceae</taxon>
        <taxon>Botrytis</taxon>
    </lineage>
</organism>
<dbReference type="CDD" id="cd00590">
    <property type="entry name" value="RRM_SF"/>
    <property type="match status" value="1"/>
</dbReference>
<reference evidence="4 5" key="2">
    <citation type="journal article" date="2012" name="Eukaryot. Cell">
        <title>Genome update of Botrytis cinerea strains B05.10 and T4.</title>
        <authorList>
            <person name="Staats M."/>
            <person name="van Kan J.A."/>
        </authorList>
    </citation>
    <scope>NUCLEOTIDE SEQUENCE [LARGE SCALE GENOMIC DNA]</scope>
    <source>
        <strain evidence="4 5">B05.10</strain>
    </source>
</reference>
<keyword evidence="5" id="KW-1185">Reference proteome</keyword>
<accession>A0A384JJ05</accession>
<evidence type="ECO:0000313" key="4">
    <source>
        <dbReference type="EMBL" id="ATZ50579.1"/>
    </source>
</evidence>
<dbReference type="GeneID" id="5440808"/>
<sequence length="104" mass="11870">MLDQTENELEIRSIFERFKIDGVSKRVCPRDNNLDNRRNFCFVDFVSREEAGEAVRAVDGVDYRDALLKVSMSISKSQRDRTSDRGMGMGMGIGMGSERNSRWG</sequence>
<dbReference type="EMBL" id="CP009810">
    <property type="protein sequence ID" value="ATZ50579.1"/>
    <property type="molecule type" value="Genomic_DNA"/>
</dbReference>
<dbReference type="Pfam" id="PF00076">
    <property type="entry name" value="RRM_1"/>
    <property type="match status" value="1"/>
</dbReference>
<dbReference type="InterPro" id="IPR012677">
    <property type="entry name" value="Nucleotide-bd_a/b_plait_sf"/>
</dbReference>
<proteinExistence type="predicted"/>
<evidence type="ECO:0000256" key="2">
    <source>
        <dbReference type="SAM" id="MobiDB-lite"/>
    </source>
</evidence>
<reference evidence="4 5" key="3">
    <citation type="journal article" date="2017" name="Mol. Plant Pathol.">
        <title>A gapless genome sequence of the fungus Botrytis cinerea.</title>
        <authorList>
            <person name="Van Kan J.A."/>
            <person name="Stassen J.H."/>
            <person name="Mosbach A."/>
            <person name="Van Der Lee T.A."/>
            <person name="Faino L."/>
            <person name="Farmer A.D."/>
            <person name="Papasotiriou D.G."/>
            <person name="Zhou S."/>
            <person name="Seidl M.F."/>
            <person name="Cottam E."/>
            <person name="Edel D."/>
            <person name="Hahn M."/>
            <person name="Schwartz D.C."/>
            <person name="Dietrich R.A."/>
            <person name="Widdison S."/>
            <person name="Scalliet G."/>
        </authorList>
    </citation>
    <scope>NUCLEOTIDE SEQUENCE [LARGE SCALE GENOMIC DNA]</scope>
    <source>
        <strain evidence="4 5">B05.10</strain>
    </source>
</reference>
<name>A0A384JJ05_BOTFB</name>
<dbReference type="InterPro" id="IPR035979">
    <property type="entry name" value="RBD_domain_sf"/>
</dbReference>
<dbReference type="KEGG" id="bfu:BCIN_06g00760"/>
<dbReference type="OrthoDB" id="272703at2759"/>
<dbReference type="AlphaFoldDB" id="A0A384JJ05"/>
<evidence type="ECO:0000313" key="5">
    <source>
        <dbReference type="Proteomes" id="UP000001798"/>
    </source>
</evidence>
<gene>
    <name evidence="4" type="ORF">BCIN_06g00760</name>
</gene>
<evidence type="ECO:0000259" key="3">
    <source>
        <dbReference type="PROSITE" id="PS50102"/>
    </source>
</evidence>
<dbReference type="VEuPathDB" id="FungiDB:Bcin06g00760"/>
<feature type="region of interest" description="Disordered" evidence="2">
    <location>
        <begin position="77"/>
        <end position="104"/>
    </location>
</feature>
<reference evidence="4 5" key="1">
    <citation type="journal article" date="2011" name="PLoS Genet.">
        <title>Genomic analysis of the necrotrophic fungal pathogens Sclerotinia sclerotiorum and Botrytis cinerea.</title>
        <authorList>
            <person name="Amselem J."/>
            <person name="Cuomo C.A."/>
            <person name="van Kan J.A."/>
            <person name="Viaud M."/>
            <person name="Benito E.P."/>
            <person name="Couloux A."/>
            <person name="Coutinho P.M."/>
            <person name="de Vries R.P."/>
            <person name="Dyer P.S."/>
            <person name="Fillinger S."/>
            <person name="Fournier E."/>
            <person name="Gout L."/>
            <person name="Hahn M."/>
            <person name="Kohn L."/>
            <person name="Lapalu N."/>
            <person name="Plummer K.M."/>
            <person name="Pradier J.M."/>
            <person name="Quevillon E."/>
            <person name="Sharon A."/>
            <person name="Simon A."/>
            <person name="ten Have A."/>
            <person name="Tudzynski B."/>
            <person name="Tudzynski P."/>
            <person name="Wincker P."/>
            <person name="Andrew M."/>
            <person name="Anthouard V."/>
            <person name="Beever R.E."/>
            <person name="Beffa R."/>
            <person name="Benoit I."/>
            <person name="Bouzid O."/>
            <person name="Brault B."/>
            <person name="Chen Z."/>
            <person name="Choquer M."/>
            <person name="Collemare J."/>
            <person name="Cotton P."/>
            <person name="Danchin E.G."/>
            <person name="Da Silva C."/>
            <person name="Gautier A."/>
            <person name="Giraud C."/>
            <person name="Giraud T."/>
            <person name="Gonzalez C."/>
            <person name="Grossetete S."/>
            <person name="Guldener U."/>
            <person name="Henrissat B."/>
            <person name="Howlett B.J."/>
            <person name="Kodira C."/>
            <person name="Kretschmer M."/>
            <person name="Lappartient A."/>
            <person name="Leroch M."/>
            <person name="Levis C."/>
            <person name="Mauceli E."/>
            <person name="Neuveglise C."/>
            <person name="Oeser B."/>
            <person name="Pearson M."/>
            <person name="Poulain J."/>
            <person name="Poussereau N."/>
            <person name="Quesneville H."/>
            <person name="Rascle C."/>
            <person name="Schumacher J."/>
            <person name="Segurens B."/>
            <person name="Sexton A."/>
            <person name="Silva E."/>
            <person name="Sirven C."/>
            <person name="Soanes D.M."/>
            <person name="Talbot N.J."/>
            <person name="Templeton M."/>
            <person name="Yandava C."/>
            <person name="Yarden O."/>
            <person name="Zeng Q."/>
            <person name="Rollins J.A."/>
            <person name="Lebrun M.H."/>
            <person name="Dickman M."/>
        </authorList>
    </citation>
    <scope>NUCLEOTIDE SEQUENCE [LARGE SCALE GENOMIC DNA]</scope>
    <source>
        <strain evidence="4 5">B05.10</strain>
    </source>
</reference>
<dbReference type="Proteomes" id="UP000001798">
    <property type="component" value="Chromosome 6"/>
</dbReference>
<keyword evidence="1" id="KW-0694">RNA-binding</keyword>
<dbReference type="Gene3D" id="3.30.70.330">
    <property type="match status" value="1"/>
</dbReference>
<protein>
    <recommendedName>
        <fullName evidence="3">RRM domain-containing protein</fullName>
    </recommendedName>
</protein>
<dbReference type="RefSeq" id="XP_024549096.1">
    <property type="nucleotide sequence ID" value="XM_024693310.1"/>
</dbReference>
<dbReference type="PROSITE" id="PS50102">
    <property type="entry name" value="RRM"/>
    <property type="match status" value="1"/>
</dbReference>